<feature type="non-terminal residue" evidence="3">
    <location>
        <position position="1"/>
    </location>
</feature>
<dbReference type="PANTHER" id="PTHR12149:SF8">
    <property type="entry name" value="PROTEIN-RIBULOSAMINE 3-KINASE"/>
    <property type="match status" value="1"/>
</dbReference>
<evidence type="ECO:0000256" key="2">
    <source>
        <dbReference type="ARBA" id="ARBA00048655"/>
    </source>
</evidence>
<dbReference type="InterPro" id="IPR011009">
    <property type="entry name" value="Kinase-like_dom_sf"/>
</dbReference>
<dbReference type="OrthoDB" id="5772781at2759"/>
<dbReference type="GO" id="GO:0102193">
    <property type="term" value="F:protein-ribulosamine 3-kinase activity"/>
    <property type="evidence" value="ECO:0007669"/>
    <property type="project" value="UniProtKB-EC"/>
</dbReference>
<sequence length="275" mass="31179">IVGNQTNSSQQAIDWFQAEHLSLAMINQRAPGFAPQPLAYGLLGSAGQDGAFLIAEFVRMRGARTAETQRELARRLAQLYQPLTEDTVVEPWTAASDAPPLDVAPRGRFGFACTTFCGSTAQPNTWFSGDWPTFWRQQRLQPMLDQLQHDKQIQQLGMRLLDVTPEILSNVQPTAPSLLHGDLWSGNWGVREDTGKPIIFDPAAYFGHHEADLGIMKMFGGFTADFYTEYERHFPTDKQRGRRVDMYELYHHLNHYVIFGQSYRNSSLQLMQSLL</sequence>
<dbReference type="EC" id="2.7.1.172" evidence="1"/>
<accession>A0A4P9XP04</accession>
<protein>
    <recommendedName>
        <fullName evidence="1">protein-ribulosamine 3-kinase</fullName>
        <ecNumber evidence="1">2.7.1.172</ecNumber>
    </recommendedName>
</protein>
<feature type="non-terminal residue" evidence="3">
    <location>
        <position position="275"/>
    </location>
</feature>
<dbReference type="STRING" id="78915.A0A4P9XP04"/>
<keyword evidence="3" id="KW-0808">Transferase</keyword>
<comment type="catalytic activity">
    <reaction evidence="2">
        <text>N(6)-D-ribulosyl-L-lysyl-[protein] + ATP = N(6)-(3-O-phospho-D-ribulosyl)-L-lysyl-[protein] + ADP + H(+)</text>
        <dbReference type="Rhea" id="RHEA:48432"/>
        <dbReference type="Rhea" id="RHEA-COMP:12103"/>
        <dbReference type="Rhea" id="RHEA-COMP:12104"/>
        <dbReference type="ChEBI" id="CHEBI:15378"/>
        <dbReference type="ChEBI" id="CHEBI:30616"/>
        <dbReference type="ChEBI" id="CHEBI:90418"/>
        <dbReference type="ChEBI" id="CHEBI:90420"/>
        <dbReference type="ChEBI" id="CHEBI:456216"/>
        <dbReference type="EC" id="2.7.1.172"/>
    </reaction>
    <physiologicalReaction direction="left-to-right" evidence="2">
        <dbReference type="Rhea" id="RHEA:48433"/>
    </physiologicalReaction>
</comment>
<dbReference type="PIRSF" id="PIRSF006221">
    <property type="entry name" value="Ketosamine-3-kinase"/>
    <property type="match status" value="1"/>
</dbReference>
<dbReference type="AlphaFoldDB" id="A0A4P9XP04"/>
<dbReference type="Proteomes" id="UP000271241">
    <property type="component" value="Unassembled WGS sequence"/>
</dbReference>
<evidence type="ECO:0000313" key="3">
    <source>
        <dbReference type="EMBL" id="RKP07161.1"/>
    </source>
</evidence>
<dbReference type="Pfam" id="PF03881">
    <property type="entry name" value="Fructosamin_kin"/>
    <property type="match status" value="1"/>
</dbReference>
<dbReference type="PANTHER" id="PTHR12149">
    <property type="entry name" value="FRUCTOSAMINE 3 KINASE-RELATED PROTEIN"/>
    <property type="match status" value="1"/>
</dbReference>
<dbReference type="SUPFAM" id="SSF56112">
    <property type="entry name" value="Protein kinase-like (PK-like)"/>
    <property type="match status" value="1"/>
</dbReference>
<keyword evidence="4" id="KW-1185">Reference proteome</keyword>
<dbReference type="InterPro" id="IPR016477">
    <property type="entry name" value="Fructo-/Ketosamine-3-kinase"/>
</dbReference>
<name>A0A4P9XP04_9FUNG</name>
<dbReference type="GO" id="GO:0016301">
    <property type="term" value="F:kinase activity"/>
    <property type="evidence" value="ECO:0007669"/>
    <property type="project" value="UniProtKB-KW"/>
</dbReference>
<reference evidence="4" key="1">
    <citation type="journal article" date="2018" name="Nat. Microbiol.">
        <title>Leveraging single-cell genomics to expand the fungal tree of life.</title>
        <authorList>
            <person name="Ahrendt S.R."/>
            <person name="Quandt C.A."/>
            <person name="Ciobanu D."/>
            <person name="Clum A."/>
            <person name="Salamov A."/>
            <person name="Andreopoulos B."/>
            <person name="Cheng J.F."/>
            <person name="Woyke T."/>
            <person name="Pelin A."/>
            <person name="Henrissat B."/>
            <person name="Reynolds N.K."/>
            <person name="Benny G.L."/>
            <person name="Smith M.E."/>
            <person name="James T.Y."/>
            <person name="Grigoriev I.V."/>
        </authorList>
    </citation>
    <scope>NUCLEOTIDE SEQUENCE [LARGE SCALE GENOMIC DNA]</scope>
    <source>
        <strain evidence="4">RSA 1356</strain>
    </source>
</reference>
<gene>
    <name evidence="3" type="ORF">THASP1DRAFT_2606</name>
</gene>
<evidence type="ECO:0000256" key="1">
    <source>
        <dbReference type="ARBA" id="ARBA00011961"/>
    </source>
</evidence>
<evidence type="ECO:0000313" key="4">
    <source>
        <dbReference type="Proteomes" id="UP000271241"/>
    </source>
</evidence>
<organism evidence="3 4">
    <name type="scientific">Thamnocephalis sphaerospora</name>
    <dbReference type="NCBI Taxonomy" id="78915"/>
    <lineage>
        <taxon>Eukaryota</taxon>
        <taxon>Fungi</taxon>
        <taxon>Fungi incertae sedis</taxon>
        <taxon>Zoopagomycota</taxon>
        <taxon>Zoopagomycotina</taxon>
        <taxon>Zoopagomycetes</taxon>
        <taxon>Zoopagales</taxon>
        <taxon>Sigmoideomycetaceae</taxon>
        <taxon>Thamnocephalis</taxon>
    </lineage>
</organism>
<dbReference type="EMBL" id="KZ992757">
    <property type="protein sequence ID" value="RKP07161.1"/>
    <property type="molecule type" value="Genomic_DNA"/>
</dbReference>
<proteinExistence type="predicted"/>
<dbReference type="Gene3D" id="3.90.1200.10">
    <property type="match status" value="1"/>
</dbReference>
<keyword evidence="3" id="KW-0418">Kinase</keyword>